<evidence type="ECO:0000256" key="1">
    <source>
        <dbReference type="ARBA" id="ARBA00022741"/>
    </source>
</evidence>
<name>A0AAE0HZG8_9PEZI</name>
<dbReference type="PANTHER" id="PTHR11566">
    <property type="entry name" value="DYNAMIN"/>
    <property type="match status" value="1"/>
</dbReference>
<dbReference type="SUPFAM" id="SSF52540">
    <property type="entry name" value="P-loop containing nucleoside triphosphate hydrolases"/>
    <property type="match status" value="1"/>
</dbReference>
<sequence>MPRIKAEPSHGLRARHIERAVLGTPSQTDIAPSETMTERQDRGARSGAPSVATRPVPASAAEDVYHDEEEDFDGCVLMEVRHVKQERDYDSQITLQSSFMGPNRALKDFGQELKVINDALGELQARGINHVANLPELVLVGDQSSGKSSLMSAIAGLSLPRSSGTCTRCPLHIRISRADEWSCRVSLAENYKFEPPSPGYPITIHDVTPQNKFPPWVRLAGPEQRRYEFKTVRDRFDSEEIETVLRCAQVAILNPTTPPQFFVPKLKGEGVSDETRNRHMERVQEKETNAEAQFSPNTVAIEVKGPDLADLNFYDLPGVFITAKRPEDRFLERVVQNLTSDYISRKNAIILWAVPMNQDAENSYAFKLIREQAAEDRCVGVMTKADLLPKDGEASTSWLSMLHEQAHRTGLGYFITSRQGHELEEQSKLEEAFFNRTADSTGEWPEIFDDYKDRCGVEKLKTFISAKLGQEFSKVLPEVKVKVHDRLDQLVQELEKYPDPPSNPEMEIMRSLAEFSIKVKDRVLHRDFQSLWDAVSAEPFKMRILALKPKYNVKEPAVKPVVIDLSSDSPVSRKRQLPGSVPATPSKRTRGQPTNGNGVKIEDQDYPVFSPGIMRSGASTSTAVPFPLGSPARGGLRSKDLKEIRNIIRRNAIPGQPGLVSASVYEPLYTEVSRMWGTHLDVFISKTFELLEMEIMHILDGSFQSLKNRAVYKESLEHMREFISSHRNDLRKQLMLLYTLESQRLFTKDEDALERNKAAERKVLERHRLFCRIAASKGEEVGSIPKMEELSEEELGKERVEMQKHLRALGPDPFDQEVTVAAYVRGYYLTAASRFIDIVCIHVMSGLFPRVADVIDTYLHEKLGLCSGRATQDILDRLVNEGDENAKKRQLLQDEKQRLDEALDIIVDLENKQQLATPRPNGPVNGSHMYQQPVNGHNSASHSNGIASRQRSVAPPMTQFGEA</sequence>
<dbReference type="Pfam" id="PF00350">
    <property type="entry name" value="Dynamin_N"/>
    <property type="match status" value="2"/>
</dbReference>
<dbReference type="GO" id="GO:0005886">
    <property type="term" value="C:plasma membrane"/>
    <property type="evidence" value="ECO:0007669"/>
    <property type="project" value="TreeGrafter"/>
</dbReference>
<keyword evidence="1" id="KW-0547">Nucleotide-binding</keyword>
<dbReference type="InterPro" id="IPR022812">
    <property type="entry name" value="Dynamin"/>
</dbReference>
<proteinExistence type="predicted"/>
<accession>A0AAE0HZG8</accession>
<dbReference type="InterPro" id="IPR000375">
    <property type="entry name" value="Dynamin_stalk"/>
</dbReference>
<dbReference type="GO" id="GO:0005874">
    <property type="term" value="C:microtubule"/>
    <property type="evidence" value="ECO:0007669"/>
    <property type="project" value="TreeGrafter"/>
</dbReference>
<dbReference type="InterPro" id="IPR020850">
    <property type="entry name" value="GED_dom"/>
</dbReference>
<dbReference type="Gene3D" id="1.20.120.1240">
    <property type="entry name" value="Dynamin, middle domain"/>
    <property type="match status" value="1"/>
</dbReference>
<dbReference type="PROSITE" id="PS51388">
    <property type="entry name" value="GED"/>
    <property type="match status" value="1"/>
</dbReference>
<feature type="region of interest" description="Disordered" evidence="3">
    <location>
        <begin position="1"/>
        <end position="64"/>
    </location>
</feature>
<dbReference type="GO" id="GO:0005737">
    <property type="term" value="C:cytoplasm"/>
    <property type="evidence" value="ECO:0007669"/>
    <property type="project" value="TreeGrafter"/>
</dbReference>
<dbReference type="AlphaFoldDB" id="A0AAE0HZG8"/>
<dbReference type="InterPro" id="IPR027417">
    <property type="entry name" value="P-loop_NTPase"/>
</dbReference>
<dbReference type="Pfam" id="PF01031">
    <property type="entry name" value="Dynamin_M"/>
    <property type="match status" value="1"/>
</dbReference>
<dbReference type="PANTHER" id="PTHR11566:SF131">
    <property type="entry name" value="GTPASE, PUTATIVE (AFU_ORTHOLOGUE AFUA_6G07630)-RELATED"/>
    <property type="match status" value="1"/>
</dbReference>
<evidence type="ECO:0000256" key="3">
    <source>
        <dbReference type="SAM" id="MobiDB-lite"/>
    </source>
</evidence>
<dbReference type="GO" id="GO:0003924">
    <property type="term" value="F:GTPase activity"/>
    <property type="evidence" value="ECO:0007669"/>
    <property type="project" value="InterPro"/>
</dbReference>
<evidence type="ECO:0000313" key="6">
    <source>
        <dbReference type="Proteomes" id="UP001283341"/>
    </source>
</evidence>
<keyword evidence="5" id="KW-0378">Hydrolase</keyword>
<keyword evidence="2" id="KW-0342">GTP-binding</keyword>
<dbReference type="GO" id="GO:0031623">
    <property type="term" value="P:receptor internalization"/>
    <property type="evidence" value="ECO:0007669"/>
    <property type="project" value="TreeGrafter"/>
</dbReference>
<evidence type="ECO:0000259" key="4">
    <source>
        <dbReference type="PROSITE" id="PS51388"/>
    </source>
</evidence>
<dbReference type="CDD" id="cd08771">
    <property type="entry name" value="DLP_1"/>
    <property type="match status" value="1"/>
</dbReference>
<evidence type="ECO:0000313" key="5">
    <source>
        <dbReference type="EMBL" id="KAK3315788.1"/>
    </source>
</evidence>
<feature type="compositionally biased region" description="Basic and acidic residues" evidence="3">
    <location>
        <begin position="1"/>
        <end position="19"/>
    </location>
</feature>
<feature type="region of interest" description="Disordered" evidence="3">
    <location>
        <begin position="569"/>
        <end position="602"/>
    </location>
</feature>
<dbReference type="EMBL" id="JAUEDM010000005">
    <property type="protein sequence ID" value="KAK3315788.1"/>
    <property type="molecule type" value="Genomic_DNA"/>
</dbReference>
<dbReference type="InterPro" id="IPR001401">
    <property type="entry name" value="Dynamin_GTPase"/>
</dbReference>
<reference evidence="5" key="1">
    <citation type="journal article" date="2023" name="Mol. Phylogenet. Evol.">
        <title>Genome-scale phylogeny and comparative genomics of the fungal order Sordariales.</title>
        <authorList>
            <person name="Hensen N."/>
            <person name="Bonometti L."/>
            <person name="Westerberg I."/>
            <person name="Brannstrom I.O."/>
            <person name="Guillou S."/>
            <person name="Cros-Aarteil S."/>
            <person name="Calhoun S."/>
            <person name="Haridas S."/>
            <person name="Kuo A."/>
            <person name="Mondo S."/>
            <person name="Pangilinan J."/>
            <person name="Riley R."/>
            <person name="LaButti K."/>
            <person name="Andreopoulos B."/>
            <person name="Lipzen A."/>
            <person name="Chen C."/>
            <person name="Yan M."/>
            <person name="Daum C."/>
            <person name="Ng V."/>
            <person name="Clum A."/>
            <person name="Steindorff A."/>
            <person name="Ohm R.A."/>
            <person name="Martin F."/>
            <person name="Silar P."/>
            <person name="Natvig D.O."/>
            <person name="Lalanne C."/>
            <person name="Gautier V."/>
            <person name="Ament-Velasquez S.L."/>
            <person name="Kruys A."/>
            <person name="Hutchinson M.I."/>
            <person name="Powell A.J."/>
            <person name="Barry K."/>
            <person name="Miller A.N."/>
            <person name="Grigoriev I.V."/>
            <person name="Debuchy R."/>
            <person name="Gladieux P."/>
            <person name="Hiltunen Thoren M."/>
            <person name="Johannesson H."/>
        </authorList>
    </citation>
    <scope>NUCLEOTIDE SEQUENCE</scope>
    <source>
        <strain evidence="5">CBS 118394</strain>
    </source>
</reference>
<dbReference type="PRINTS" id="PR00195">
    <property type="entry name" value="DYNAMIN"/>
</dbReference>
<organism evidence="5 6">
    <name type="scientific">Apodospora peruviana</name>
    <dbReference type="NCBI Taxonomy" id="516989"/>
    <lineage>
        <taxon>Eukaryota</taxon>
        <taxon>Fungi</taxon>
        <taxon>Dikarya</taxon>
        <taxon>Ascomycota</taxon>
        <taxon>Pezizomycotina</taxon>
        <taxon>Sordariomycetes</taxon>
        <taxon>Sordariomycetidae</taxon>
        <taxon>Sordariales</taxon>
        <taxon>Lasiosphaeriaceae</taxon>
        <taxon>Apodospora</taxon>
    </lineage>
</organism>
<dbReference type="Proteomes" id="UP001283341">
    <property type="component" value="Unassembled WGS sequence"/>
</dbReference>
<comment type="caution">
    <text evidence="5">The sequence shown here is derived from an EMBL/GenBank/DDBJ whole genome shotgun (WGS) entry which is preliminary data.</text>
</comment>
<dbReference type="Gene3D" id="3.40.50.300">
    <property type="entry name" value="P-loop containing nucleotide triphosphate hydrolases"/>
    <property type="match status" value="1"/>
</dbReference>
<feature type="domain" description="GED" evidence="4">
    <location>
        <begin position="817"/>
        <end position="914"/>
    </location>
</feature>
<keyword evidence="6" id="KW-1185">Reference proteome</keyword>
<feature type="compositionally biased region" description="Polar residues" evidence="3">
    <location>
        <begin position="928"/>
        <end position="951"/>
    </location>
</feature>
<dbReference type="GO" id="GO:0005525">
    <property type="term" value="F:GTP binding"/>
    <property type="evidence" value="ECO:0007669"/>
    <property type="project" value="InterPro"/>
</dbReference>
<evidence type="ECO:0000256" key="2">
    <source>
        <dbReference type="ARBA" id="ARBA00023134"/>
    </source>
</evidence>
<feature type="region of interest" description="Disordered" evidence="3">
    <location>
        <begin position="914"/>
        <end position="963"/>
    </location>
</feature>
<reference evidence="5" key="2">
    <citation type="submission" date="2023-06" db="EMBL/GenBank/DDBJ databases">
        <authorList>
            <consortium name="Lawrence Berkeley National Laboratory"/>
            <person name="Haridas S."/>
            <person name="Hensen N."/>
            <person name="Bonometti L."/>
            <person name="Westerberg I."/>
            <person name="Brannstrom I.O."/>
            <person name="Guillou S."/>
            <person name="Cros-Aarteil S."/>
            <person name="Calhoun S."/>
            <person name="Kuo A."/>
            <person name="Mondo S."/>
            <person name="Pangilinan J."/>
            <person name="Riley R."/>
            <person name="Labutti K."/>
            <person name="Andreopoulos B."/>
            <person name="Lipzen A."/>
            <person name="Chen C."/>
            <person name="Yanf M."/>
            <person name="Daum C."/>
            <person name="Ng V."/>
            <person name="Clum A."/>
            <person name="Steindorff A."/>
            <person name="Ohm R."/>
            <person name="Martin F."/>
            <person name="Silar P."/>
            <person name="Natvig D."/>
            <person name="Lalanne C."/>
            <person name="Gautier V."/>
            <person name="Ament-Velasquez S.L."/>
            <person name="Kruys A."/>
            <person name="Hutchinson M.I."/>
            <person name="Powell A.J."/>
            <person name="Barry K."/>
            <person name="Miller A.N."/>
            <person name="Grigoriev I.V."/>
            <person name="Debuchy R."/>
            <person name="Gladieux P."/>
            <person name="Thoren M.H."/>
            <person name="Johannesson H."/>
        </authorList>
    </citation>
    <scope>NUCLEOTIDE SEQUENCE</scope>
    <source>
        <strain evidence="5">CBS 118394</strain>
    </source>
</reference>
<dbReference type="InterPro" id="IPR045063">
    <property type="entry name" value="Dynamin_N"/>
</dbReference>
<protein>
    <submittedName>
        <fullName evidence="5">P-loop containing nucleoside triphosphate hydrolase protein</fullName>
    </submittedName>
</protein>
<gene>
    <name evidence="5" type="ORF">B0H66DRAFT_534059</name>
</gene>
<dbReference type="GO" id="GO:0008017">
    <property type="term" value="F:microtubule binding"/>
    <property type="evidence" value="ECO:0007669"/>
    <property type="project" value="TreeGrafter"/>
</dbReference>
<dbReference type="SMART" id="SM00053">
    <property type="entry name" value="DYNc"/>
    <property type="match status" value="1"/>
</dbReference>